<evidence type="ECO:0000313" key="1">
    <source>
        <dbReference type="EMBL" id="WCE45976.1"/>
    </source>
</evidence>
<protein>
    <submittedName>
        <fullName evidence="1">Uncharacterized protein</fullName>
    </submittedName>
</protein>
<dbReference type="KEGG" id="wne:PIG85_10085"/>
<dbReference type="RefSeq" id="WP_004808005.1">
    <property type="nucleotide sequence ID" value="NZ_CP116394.1"/>
</dbReference>
<evidence type="ECO:0000313" key="2">
    <source>
        <dbReference type="Proteomes" id="UP001211044"/>
    </source>
</evidence>
<dbReference type="AlphaFoldDB" id="A0AB38XNR4"/>
<reference evidence="1" key="1">
    <citation type="submission" date="2023-01" db="EMBL/GenBank/DDBJ databases">
        <title>Comparative Genomic Analysis of the Clinically-Derived Winkia Strain NY0527 Provides Evidence into the Taxonomic Reassignment of Winkia neuii and Characterizes Their Virulence Traits.</title>
        <authorList>
            <person name="Cai X."/>
            <person name="Peng Y."/>
            <person name="Li M."/>
            <person name="Qiu Y."/>
            <person name="Wang Y."/>
            <person name="Xu L."/>
            <person name="Hou Q."/>
        </authorList>
    </citation>
    <scope>NUCLEOTIDE SEQUENCE</scope>
    <source>
        <strain evidence="1">NY0527</strain>
    </source>
</reference>
<accession>A0AB38XNR4</accession>
<proteinExistence type="predicted"/>
<dbReference type="Proteomes" id="UP001211044">
    <property type="component" value="Chromosome"/>
</dbReference>
<organism evidence="1 2">
    <name type="scientific">Winkia neuii subsp. anitrata</name>
    <dbReference type="NCBI Taxonomy" id="29318"/>
    <lineage>
        <taxon>Bacteria</taxon>
        <taxon>Bacillati</taxon>
        <taxon>Actinomycetota</taxon>
        <taxon>Actinomycetes</taxon>
        <taxon>Actinomycetales</taxon>
        <taxon>Actinomycetaceae</taxon>
        <taxon>Winkia</taxon>
    </lineage>
</organism>
<dbReference type="EMBL" id="CP116394">
    <property type="protein sequence ID" value="WCE45976.1"/>
    <property type="molecule type" value="Genomic_DNA"/>
</dbReference>
<gene>
    <name evidence="1" type="ORF">PIG85_10085</name>
</gene>
<sequence length="88" mass="10154">MGESEYINPMIYDVMKEIANFIDGAYIHWSANAATKREADYWDKKSIDFMDEVMLVDPSDKRAVQAKVDELAKIWKSLPRQAPKIDSL</sequence>
<name>A0AB38XNR4_9ACTO</name>